<evidence type="ECO:0000313" key="3">
    <source>
        <dbReference type="Proteomes" id="UP000658613"/>
    </source>
</evidence>
<name>A0A931E2I1_9CORY</name>
<protein>
    <submittedName>
        <fullName evidence="2">Uncharacterized protein</fullName>
    </submittedName>
</protein>
<organism evidence="2 3">
    <name type="scientific">Corynebacterium aquatimens</name>
    <dbReference type="NCBI Taxonomy" id="1190508"/>
    <lineage>
        <taxon>Bacteria</taxon>
        <taxon>Bacillati</taxon>
        <taxon>Actinomycetota</taxon>
        <taxon>Actinomycetes</taxon>
        <taxon>Mycobacteriales</taxon>
        <taxon>Corynebacteriaceae</taxon>
        <taxon>Corynebacterium</taxon>
    </lineage>
</organism>
<comment type="caution">
    <text evidence="2">The sequence shown here is derived from an EMBL/GenBank/DDBJ whole genome shotgun (WGS) entry which is preliminary data.</text>
</comment>
<gene>
    <name evidence="2" type="ORF">IW254_002022</name>
</gene>
<sequence>MGNCQTKEALSEIATRAPAIPGASVLQVMSIVNATASISAKVDWTSGFNPSSIPSGVNKLCQLSDAGATLGAGFGDSHSRLSDRLSDSGEWLQSVGVLPQEQKLDRDQAQHLSDVDQLCQKTIQCIDSISTIDESANCSAQAMLEIVCNLLTVATQFPELNIGTMIASSVIECLKFVEEIFTDRNDTIGCCYDTLKGLCEEVSAKEPPPCKEYNPGGASNSPGGASKSVTPAGGTQPASASEGFKSVEKSFGTSTSTASSGSSTTSAGSVATSAACVAPQLPQMNLPHMNLPLPQVPLPQVSIDVDVSVEVCAQGHADIELGAGGCDCQCEPKCEEPPAPQPAPEPPPVEKKPPAPTTDGTFTPPPELADVKEPPPPAKKVQMTGGVPDSVPAQAPAEPANNTAPAEPAKNTAPAEPVKDVTPQGGSSADVGSSSAGSSAGSSSETTRARKARNW</sequence>
<feature type="compositionally biased region" description="Low complexity" evidence="1">
    <location>
        <begin position="392"/>
        <end position="416"/>
    </location>
</feature>
<feature type="compositionally biased region" description="Pro residues" evidence="1">
    <location>
        <begin position="337"/>
        <end position="347"/>
    </location>
</feature>
<dbReference type="Proteomes" id="UP000658613">
    <property type="component" value="Unassembled WGS sequence"/>
</dbReference>
<dbReference type="RefSeq" id="WP_196825342.1">
    <property type="nucleotide sequence ID" value="NZ_CP046980.1"/>
</dbReference>
<evidence type="ECO:0000313" key="2">
    <source>
        <dbReference type="EMBL" id="MBG6123053.1"/>
    </source>
</evidence>
<reference evidence="2" key="1">
    <citation type="submission" date="2020-11" db="EMBL/GenBank/DDBJ databases">
        <title>Sequencing the genomes of 1000 actinobacteria strains.</title>
        <authorList>
            <person name="Klenk H.-P."/>
        </authorList>
    </citation>
    <scope>NUCLEOTIDE SEQUENCE</scope>
    <source>
        <strain evidence="2">DSM 45632</strain>
    </source>
</reference>
<feature type="compositionally biased region" description="Low complexity" evidence="1">
    <location>
        <begin position="214"/>
        <end position="228"/>
    </location>
</feature>
<feature type="compositionally biased region" description="Low complexity" evidence="1">
    <location>
        <begin position="425"/>
        <end position="444"/>
    </location>
</feature>
<keyword evidence="3" id="KW-1185">Reference proteome</keyword>
<proteinExistence type="predicted"/>
<feature type="region of interest" description="Disordered" evidence="1">
    <location>
        <begin position="209"/>
        <end position="246"/>
    </location>
</feature>
<feature type="region of interest" description="Disordered" evidence="1">
    <location>
        <begin position="334"/>
        <end position="455"/>
    </location>
</feature>
<evidence type="ECO:0000256" key="1">
    <source>
        <dbReference type="SAM" id="MobiDB-lite"/>
    </source>
</evidence>
<accession>A0A931E2I1</accession>
<dbReference type="EMBL" id="JADOUE010000001">
    <property type="protein sequence ID" value="MBG6123053.1"/>
    <property type="molecule type" value="Genomic_DNA"/>
</dbReference>
<dbReference type="AlphaFoldDB" id="A0A931E2I1"/>